<dbReference type="Pfam" id="PF13691">
    <property type="entry name" value="Lactamase_B_4"/>
    <property type="match status" value="1"/>
</dbReference>
<gene>
    <name evidence="13" type="ORF">BON22_0459</name>
</gene>
<comment type="catalytic activity">
    <reaction evidence="1">
        <text>Endonucleolytic cleavage of RNA, removing extra 3' nucleotides from tRNA precursor, generating 3' termini of tRNAs. A 3'-hydroxy group is left at the tRNA terminus and a 5'-phosphoryl group is left at the trailer molecule.</text>
        <dbReference type="EC" id="3.1.26.11"/>
    </reaction>
</comment>
<keyword evidence="10" id="KW-0862">Zinc</keyword>
<evidence type="ECO:0000256" key="8">
    <source>
        <dbReference type="ARBA" id="ARBA00022759"/>
    </source>
</evidence>
<evidence type="ECO:0000256" key="5">
    <source>
        <dbReference type="ARBA" id="ARBA00022694"/>
    </source>
</evidence>
<dbReference type="SUPFAM" id="SSF56281">
    <property type="entry name" value="Metallo-hydrolase/oxidoreductase"/>
    <property type="match status" value="2"/>
</dbReference>
<dbReference type="GO" id="GO:0042781">
    <property type="term" value="F:3'-tRNA processing endoribonuclease activity"/>
    <property type="evidence" value="ECO:0007669"/>
    <property type="project" value="UniProtKB-EC"/>
</dbReference>
<keyword evidence="5" id="KW-0819">tRNA processing</keyword>
<dbReference type="EC" id="3.1.26.11" evidence="4"/>
<evidence type="ECO:0000256" key="9">
    <source>
        <dbReference type="ARBA" id="ARBA00022801"/>
    </source>
</evidence>
<name>A0A1V2LE65_CYBFA</name>
<dbReference type="InterPro" id="IPR047151">
    <property type="entry name" value="RNZ2-like"/>
</dbReference>
<proteinExistence type="inferred from homology"/>
<evidence type="ECO:0000256" key="11">
    <source>
        <dbReference type="SAM" id="MobiDB-lite"/>
    </source>
</evidence>
<evidence type="ECO:0000256" key="2">
    <source>
        <dbReference type="ARBA" id="ARBA00001947"/>
    </source>
</evidence>
<evidence type="ECO:0000256" key="6">
    <source>
        <dbReference type="ARBA" id="ARBA00022722"/>
    </source>
</evidence>
<dbReference type="InterPro" id="IPR027794">
    <property type="entry name" value="tRNase_Z_dom"/>
</dbReference>
<protein>
    <recommendedName>
        <fullName evidence="4">ribonuclease Z</fullName>
        <ecNumber evidence="4">3.1.26.11</ecNumber>
    </recommendedName>
</protein>
<keyword evidence="7" id="KW-0479">Metal-binding</keyword>
<dbReference type="GO" id="GO:0005739">
    <property type="term" value="C:mitochondrion"/>
    <property type="evidence" value="ECO:0007669"/>
    <property type="project" value="TreeGrafter"/>
</dbReference>
<evidence type="ECO:0000256" key="4">
    <source>
        <dbReference type="ARBA" id="ARBA00012477"/>
    </source>
</evidence>
<keyword evidence="14" id="KW-1185">Reference proteome</keyword>
<evidence type="ECO:0000256" key="1">
    <source>
        <dbReference type="ARBA" id="ARBA00000402"/>
    </source>
</evidence>
<dbReference type="Pfam" id="PF23023">
    <property type="entry name" value="Anti-Pycsar_Apyc1"/>
    <property type="match status" value="1"/>
</dbReference>
<dbReference type="FunFam" id="3.60.15.10:FF:000065">
    <property type="entry name" value="Ribonuclease Z"/>
    <property type="match status" value="1"/>
</dbReference>
<evidence type="ECO:0000256" key="10">
    <source>
        <dbReference type="ARBA" id="ARBA00022833"/>
    </source>
</evidence>
<dbReference type="Proteomes" id="UP000189513">
    <property type="component" value="Unassembled WGS sequence"/>
</dbReference>
<reference evidence="14" key="1">
    <citation type="journal article" date="2017" name="Genome Announc.">
        <title>Genome sequences of Cyberlindnera fabianii 65, Pichia kudriavzevii 129, and Saccharomyces cerevisiae 131 isolated from fermented masau fruits in Zimbabwe.</title>
        <authorList>
            <person name="van Rijswijck I.M.H."/>
            <person name="Derks M.F.L."/>
            <person name="Abee T."/>
            <person name="de Ridder D."/>
            <person name="Smid E.J."/>
        </authorList>
    </citation>
    <scope>NUCLEOTIDE SEQUENCE [LARGE SCALE GENOMIC DNA]</scope>
    <source>
        <strain evidence="14">65</strain>
    </source>
</reference>
<evidence type="ECO:0000313" key="14">
    <source>
        <dbReference type="Proteomes" id="UP000189513"/>
    </source>
</evidence>
<feature type="region of interest" description="Disordered" evidence="11">
    <location>
        <begin position="172"/>
        <end position="206"/>
    </location>
</feature>
<dbReference type="GO" id="GO:1990180">
    <property type="term" value="P:mitochondrial tRNA 3'-end processing"/>
    <property type="evidence" value="ECO:0007669"/>
    <property type="project" value="TreeGrafter"/>
</dbReference>
<keyword evidence="6" id="KW-0540">Nuclease</keyword>
<dbReference type="GO" id="GO:0046872">
    <property type="term" value="F:metal ion binding"/>
    <property type="evidence" value="ECO:0007669"/>
    <property type="project" value="UniProtKB-KW"/>
</dbReference>
<dbReference type="CDD" id="cd07718">
    <property type="entry name" value="RNaseZ_ELAC1_ELAC2-C-term-like_MBL-fold"/>
    <property type="match status" value="1"/>
</dbReference>
<dbReference type="EMBL" id="MPUK01000001">
    <property type="protein sequence ID" value="ONH70199.1"/>
    <property type="molecule type" value="Genomic_DNA"/>
</dbReference>
<evidence type="ECO:0000256" key="3">
    <source>
        <dbReference type="ARBA" id="ARBA00007823"/>
    </source>
</evidence>
<evidence type="ECO:0000256" key="7">
    <source>
        <dbReference type="ARBA" id="ARBA00022723"/>
    </source>
</evidence>
<evidence type="ECO:0000313" key="13">
    <source>
        <dbReference type="EMBL" id="ONH70199.1"/>
    </source>
</evidence>
<dbReference type="PANTHER" id="PTHR12553:SF49">
    <property type="entry name" value="ZINC PHOSPHODIESTERASE ELAC PROTEIN 2"/>
    <property type="match status" value="1"/>
</dbReference>
<dbReference type="Gene3D" id="3.60.15.10">
    <property type="entry name" value="Ribonuclease Z/Hydroxyacylglutathione hydrolase-like"/>
    <property type="match status" value="2"/>
</dbReference>
<evidence type="ECO:0000259" key="12">
    <source>
        <dbReference type="Pfam" id="PF13691"/>
    </source>
</evidence>
<dbReference type="InterPro" id="IPR036866">
    <property type="entry name" value="RibonucZ/Hydroxyglut_hydro"/>
</dbReference>
<dbReference type="OMA" id="MSHCKHT"/>
<comment type="caution">
    <text evidence="13">The sequence shown here is derived from an EMBL/GenBank/DDBJ whole genome shotgun (WGS) entry which is preliminary data.</text>
</comment>
<feature type="domain" description="tRNase Z endonuclease" evidence="12">
    <location>
        <begin position="6"/>
        <end position="68"/>
    </location>
</feature>
<feature type="compositionally biased region" description="Low complexity" evidence="11">
    <location>
        <begin position="197"/>
        <end position="206"/>
    </location>
</feature>
<comment type="similarity">
    <text evidence="3">Belongs to the RNase Z family.</text>
</comment>
<keyword evidence="9" id="KW-0378">Hydrolase</keyword>
<keyword evidence="8" id="KW-0255">Endonuclease</keyword>
<dbReference type="AlphaFoldDB" id="A0A1V2LE65"/>
<organism evidence="13 14">
    <name type="scientific">Cyberlindnera fabianii</name>
    <name type="common">Yeast</name>
    <name type="synonym">Hansenula fabianii</name>
    <dbReference type="NCBI Taxonomy" id="36022"/>
    <lineage>
        <taxon>Eukaryota</taxon>
        <taxon>Fungi</taxon>
        <taxon>Dikarya</taxon>
        <taxon>Ascomycota</taxon>
        <taxon>Saccharomycotina</taxon>
        <taxon>Saccharomycetes</taxon>
        <taxon>Phaffomycetales</taxon>
        <taxon>Phaffomycetaceae</taxon>
        <taxon>Cyberlindnera</taxon>
    </lineage>
</organism>
<dbReference type="PANTHER" id="PTHR12553">
    <property type="entry name" value="ZINC PHOSPHODIESTERASE ELAC PROTEIN 2"/>
    <property type="match status" value="1"/>
</dbReference>
<comment type="cofactor">
    <cofactor evidence="2">
        <name>Zn(2+)</name>
        <dbReference type="ChEBI" id="CHEBI:29105"/>
    </cofactor>
</comment>
<dbReference type="STRING" id="36022.A0A1V2LE65"/>
<accession>A0A1V2LE65</accession>
<dbReference type="VEuPathDB" id="FungiDB:BON22_0459"/>
<sequence>MYPFRVVTHPTADIQHPTILLHTSQGKRYLFGKAPEGLQRSLNEQKIRVSKLSGIFLTGKLDWESMGGLPGMILTVSDQGKKDLNIYHGSNIIEYIIATWRYFVFRFGMDLRPKVIPNGDVHNDEIMDVKSIVLKKSAEEPDQPLNQTLSESLRHIVSSMFPLDVKNNIPLETNEKGEYTAYDTEELPDAERSRRGSSPPADPSLLDPHVHVKLPNLNNNSTSTCYAIQLHSVRGKFNPKAAIDLGVPKGPSFAKLAAGEEVTLADGTIVQPSQVLSEKRVFETVLMVDIPSPEFVPAALSADWGSNVGVIYHFLGADIEPFEGDYLKFIESFGPGCKHYISHPDYCPNSLIFKGSANVTMKLKNLQPSTFNLPETQPALKTKPSHIPDNVMVLLQGQVFNVEANISSERNKYTFDNSLVNIKTDKDWDANYEKEVVPLNLRTNTTKQETISTASVSSSEADLTYTKPLKDQVEIITFGTGSALPSKYRNVISNLVRTPYRKDGELHFRSVLLDAGENTIGSMKRTLQLDQIGSYFRELQLIFLSHLHADHHLGIISIIKEWLKYNNDNTNTLYVVSPWQYTHFVNEWMKVESDLSGLERITHISCEDFLVGRPRNKIAQMSFDEYASKNVINSQIPFTKDMESIQKLYKDVGIKKLSTCRAYHCNWAYSCSITFRHELDESAVDRDEVANLFKVSYSGDTRPNPNNFAGNIGLYSDLLIHEATLENDLLEEAKKKRHCTINEAIEVSNTMKARKLILTHFSQRYPQLPHISNNIVVNSDYCFAFDTMIVKYGDIGEQIKVFDQLDIAFASEQTEMDEDDN</sequence>